<organism evidence="4 5">
    <name type="scientific">Carnegiea gigantea</name>
    <dbReference type="NCBI Taxonomy" id="171969"/>
    <lineage>
        <taxon>Eukaryota</taxon>
        <taxon>Viridiplantae</taxon>
        <taxon>Streptophyta</taxon>
        <taxon>Embryophyta</taxon>
        <taxon>Tracheophyta</taxon>
        <taxon>Spermatophyta</taxon>
        <taxon>Magnoliopsida</taxon>
        <taxon>eudicotyledons</taxon>
        <taxon>Gunneridae</taxon>
        <taxon>Pentapetalae</taxon>
        <taxon>Caryophyllales</taxon>
        <taxon>Cactineae</taxon>
        <taxon>Cactaceae</taxon>
        <taxon>Cactoideae</taxon>
        <taxon>Echinocereeae</taxon>
        <taxon>Carnegiea</taxon>
    </lineage>
</organism>
<gene>
    <name evidence="4" type="ORF">Cgig2_012982</name>
</gene>
<protein>
    <submittedName>
        <fullName evidence="4">Uncharacterized protein</fullName>
    </submittedName>
</protein>
<feature type="chain" id="PRO_5040426432" evidence="3">
    <location>
        <begin position="22"/>
        <end position="239"/>
    </location>
</feature>
<comment type="caution">
    <text evidence="4">The sequence shown here is derived from an EMBL/GenBank/DDBJ whole genome shotgun (WGS) entry which is preliminary data.</text>
</comment>
<accession>A0A9Q1GRY0</accession>
<dbReference type="PANTHER" id="PTHR21181">
    <property type="match status" value="1"/>
</dbReference>
<dbReference type="PANTHER" id="PTHR21181:SF7">
    <property type="entry name" value="ER MEMBRANE PROTEIN COMPLEX SUBUNIT 5"/>
    <property type="match status" value="1"/>
</dbReference>
<feature type="signal peptide" evidence="3">
    <location>
        <begin position="1"/>
        <end position="21"/>
    </location>
</feature>
<evidence type="ECO:0000256" key="1">
    <source>
        <dbReference type="ARBA" id="ARBA00004370"/>
    </source>
</evidence>
<keyword evidence="5" id="KW-1185">Reference proteome</keyword>
<sequence length="239" mass="26893">MGLGFTMGVLGVLILSHAAYSTVQCSNPELSCHPYRGLLKITEEEFSGPPLNMKVVIQFEADRFILTWDSNRASILMQVVAELILGFLFCLYAGLTVPGKFKSIHPDSEENRAPRCGEARGDGRVASMVVRRGECLKRVEAWASVRLKEPLSRNREINKKPRLTFSRVQTLDENPSFPLLKAFTLQPTFLQCQRDISTCSCWGCAVECRIVSLPDDLAFMTFSHRGRLTVSQQDMKFKL</sequence>
<evidence type="ECO:0000313" key="5">
    <source>
        <dbReference type="Proteomes" id="UP001153076"/>
    </source>
</evidence>
<dbReference type="GO" id="GO:0005794">
    <property type="term" value="C:Golgi apparatus"/>
    <property type="evidence" value="ECO:0007669"/>
    <property type="project" value="TreeGrafter"/>
</dbReference>
<name>A0A9Q1GRY0_9CARY</name>
<proteinExistence type="predicted"/>
<dbReference type="OrthoDB" id="44756at2759"/>
<keyword evidence="3" id="KW-0732">Signal</keyword>
<dbReference type="GO" id="GO:0005769">
    <property type="term" value="C:early endosome"/>
    <property type="evidence" value="ECO:0007669"/>
    <property type="project" value="TreeGrafter"/>
</dbReference>
<evidence type="ECO:0000256" key="2">
    <source>
        <dbReference type="ARBA" id="ARBA00023136"/>
    </source>
</evidence>
<evidence type="ECO:0000256" key="3">
    <source>
        <dbReference type="SAM" id="SignalP"/>
    </source>
</evidence>
<evidence type="ECO:0000313" key="4">
    <source>
        <dbReference type="EMBL" id="KAJ8425023.1"/>
    </source>
</evidence>
<dbReference type="AlphaFoldDB" id="A0A9Q1GRY0"/>
<dbReference type="GO" id="GO:0005886">
    <property type="term" value="C:plasma membrane"/>
    <property type="evidence" value="ECO:0007669"/>
    <property type="project" value="TreeGrafter"/>
</dbReference>
<dbReference type="GO" id="GO:0072546">
    <property type="term" value="C:EMC complex"/>
    <property type="evidence" value="ECO:0007669"/>
    <property type="project" value="TreeGrafter"/>
</dbReference>
<dbReference type="EMBL" id="JAKOGI010001558">
    <property type="protein sequence ID" value="KAJ8425023.1"/>
    <property type="molecule type" value="Genomic_DNA"/>
</dbReference>
<keyword evidence="2" id="KW-0472">Membrane</keyword>
<dbReference type="Proteomes" id="UP001153076">
    <property type="component" value="Unassembled WGS sequence"/>
</dbReference>
<dbReference type="GO" id="GO:0022890">
    <property type="term" value="F:inorganic cation transmembrane transporter activity"/>
    <property type="evidence" value="ECO:0007669"/>
    <property type="project" value="TreeGrafter"/>
</dbReference>
<reference evidence="4" key="1">
    <citation type="submission" date="2022-04" db="EMBL/GenBank/DDBJ databases">
        <title>Carnegiea gigantea Genome sequencing and assembly v2.</title>
        <authorList>
            <person name="Copetti D."/>
            <person name="Sanderson M.J."/>
            <person name="Burquez A."/>
            <person name="Wojciechowski M.F."/>
        </authorList>
    </citation>
    <scope>NUCLEOTIDE SEQUENCE</scope>
    <source>
        <strain evidence="4">SGP5-SGP5p</strain>
        <tissue evidence="4">Aerial part</tissue>
    </source>
</reference>
<comment type="subcellular location">
    <subcellularLocation>
        <location evidence="1">Membrane</location>
    </subcellularLocation>
</comment>